<protein>
    <recommendedName>
        <fullName evidence="1">T6SS Phospholipase effector Tle1-like catalytic domain-containing protein</fullName>
    </recommendedName>
</protein>
<keyword evidence="3" id="KW-1185">Reference proteome</keyword>
<dbReference type="RefSeq" id="WP_238281962.1">
    <property type="nucleotide sequence ID" value="NZ_BPQL01000146.1"/>
</dbReference>
<organism evidence="2 3">
    <name type="scientific">Methylobacterium goesingense</name>
    <dbReference type="NCBI Taxonomy" id="243690"/>
    <lineage>
        <taxon>Bacteria</taxon>
        <taxon>Pseudomonadati</taxon>
        <taxon>Pseudomonadota</taxon>
        <taxon>Alphaproteobacteria</taxon>
        <taxon>Hyphomicrobiales</taxon>
        <taxon>Methylobacteriaceae</taxon>
        <taxon>Methylobacterium</taxon>
    </lineage>
</organism>
<evidence type="ECO:0000313" key="2">
    <source>
        <dbReference type="EMBL" id="MET3692502.1"/>
    </source>
</evidence>
<proteinExistence type="predicted"/>
<dbReference type="Proteomes" id="UP001549145">
    <property type="component" value="Unassembled WGS sequence"/>
</dbReference>
<comment type="caution">
    <text evidence="2">The sequence shown here is derived from an EMBL/GenBank/DDBJ whole genome shotgun (WGS) entry which is preliminary data.</text>
</comment>
<dbReference type="Pfam" id="PF09994">
    <property type="entry name" value="T6SS_Tle1-like_cat"/>
    <property type="match status" value="1"/>
</dbReference>
<accession>A0ABV2L3U3</accession>
<feature type="domain" description="T6SS Phospholipase effector Tle1-like catalytic" evidence="1">
    <location>
        <begin position="7"/>
        <end position="295"/>
    </location>
</feature>
<evidence type="ECO:0000313" key="3">
    <source>
        <dbReference type="Proteomes" id="UP001549145"/>
    </source>
</evidence>
<dbReference type="PANTHER" id="PTHR33840:SF1">
    <property type="entry name" value="TLE1 PHOSPHOLIPASE DOMAIN-CONTAINING PROTEIN"/>
    <property type="match status" value="1"/>
</dbReference>
<gene>
    <name evidence="2" type="ORF">ABID43_002038</name>
</gene>
<reference evidence="2 3" key="1">
    <citation type="submission" date="2024-06" db="EMBL/GenBank/DDBJ databases">
        <title>Genomic Encyclopedia of Type Strains, Phase IV (KMG-IV): sequencing the most valuable type-strain genomes for metagenomic binning, comparative biology and taxonomic classification.</title>
        <authorList>
            <person name="Goeker M."/>
        </authorList>
    </citation>
    <scope>NUCLEOTIDE SEQUENCE [LARGE SCALE GENOMIC DNA]</scope>
    <source>
        <strain evidence="2 3">DSM 21331</strain>
    </source>
</reference>
<evidence type="ECO:0000259" key="1">
    <source>
        <dbReference type="Pfam" id="PF09994"/>
    </source>
</evidence>
<dbReference type="InterPro" id="IPR018712">
    <property type="entry name" value="Tle1-like_cat"/>
</dbReference>
<dbReference type="EMBL" id="JBEPMM010000004">
    <property type="protein sequence ID" value="MET3692502.1"/>
    <property type="molecule type" value="Genomic_DNA"/>
</dbReference>
<name>A0ABV2L3U3_9HYPH</name>
<sequence length="498" mass="54277">MPDTVLRRIVLFLDGTWNSDDGSNPPTNVVRLHECLKLGVTALPTVPVPTDPGSTATGSVVQGRMGATEYVVYYDSGVGTGAFDRLSGGIVGEGLDDNIRQAYRFLSKHFRPGDEIHAIGFSRGAFSARSVVGYLFATGLLTAKNCTSQREEEAWRHYRTSPNDRHCGDWQRLQAFMHPPGSLIVKSLSVFDTVGALGIPTKLLQKINAERFAFHNTELSSIVENSFHAVAIDEHRTAFEAALWQTPKFKKYTGAHVEQVWFPGAHADIGGGYANWDKSGDRTGRQDIAYDWMLRRLIDHVKLDFAAPGASPANAVTYDAPAMVTAPIHRPWGILDAVRPQACRAINQTEPLPNTGIPVRRRGTRTVGMHPHEEPIGEMIHISALALLEPGRTIAWEKLPGRHVYRAPNLMAVLPLIAGTYRAWNAAAWGVWEPYARERAGDTGTPRTLQVIDWDGVAIPTSVTQGATDVFAYLGSNPAAFGLTLGTATAAAKRGRGS</sequence>
<dbReference type="PANTHER" id="PTHR33840">
    <property type="match status" value="1"/>
</dbReference>